<sequence>MLACLRTRGPQQALIVVPRASALALAGQTGPDRDAAAHWRDTCVHLPADAPPWRDILTHAGHQGRALALSELLARWPVALCRVQS</sequence>
<protein>
    <submittedName>
        <fullName evidence="1">Uncharacterized protein</fullName>
    </submittedName>
</protein>
<dbReference type="EMBL" id="AXSB02000022">
    <property type="protein sequence ID" value="ETH31296.1"/>
    <property type="molecule type" value="Genomic_DNA"/>
</dbReference>
<reference evidence="1 2" key="1">
    <citation type="journal article" date="2013" name="Genome Announc.">
        <title>Genome Sequences of 28 Bordetella pertussis U.S. Outbreak Strains Dating from 2010 to 2012.</title>
        <authorList>
            <person name="Harvill E.T."/>
            <person name="Goodfield L.L."/>
            <person name="Ivanov Y."/>
            <person name="Meyer J.A."/>
            <person name="Newth C."/>
            <person name="Cassiday P."/>
            <person name="Tondella M.L."/>
            <person name="Liao P."/>
            <person name="Zimmerman J."/>
            <person name="Meert K."/>
            <person name="Wessel D."/>
            <person name="Berger J."/>
            <person name="Dean J.M."/>
            <person name="Holubkov R."/>
            <person name="Burr J."/>
            <person name="Liu T."/>
            <person name="Brinkac L."/>
            <person name="Kim M."/>
            <person name="Losada L."/>
        </authorList>
    </citation>
    <scope>NUCLEOTIDE SEQUENCE [LARGE SCALE GENOMIC DNA]</scope>
    <source>
        <strain evidence="1 2">CHLA-26</strain>
    </source>
</reference>
<evidence type="ECO:0000313" key="1">
    <source>
        <dbReference type="EMBL" id="ETH31296.1"/>
    </source>
</evidence>
<accession>A0AAI9J2S7</accession>
<name>A0AAI9J2S7_BORPT</name>
<dbReference type="AlphaFoldDB" id="A0AAI9J2S7"/>
<gene>
    <name evidence="1" type="ORF">L566_2602</name>
</gene>
<comment type="caution">
    <text evidence="1">The sequence shown here is derived from an EMBL/GenBank/DDBJ whole genome shotgun (WGS) entry which is preliminary data.</text>
</comment>
<dbReference type="Proteomes" id="UP000018679">
    <property type="component" value="Unassembled WGS sequence"/>
</dbReference>
<proteinExistence type="predicted"/>
<evidence type="ECO:0000313" key="2">
    <source>
        <dbReference type="Proteomes" id="UP000018679"/>
    </source>
</evidence>
<organism evidence="1 2">
    <name type="scientific">Bordetella pertussis CHLA-26</name>
    <dbReference type="NCBI Taxonomy" id="1331284"/>
    <lineage>
        <taxon>Bacteria</taxon>
        <taxon>Pseudomonadati</taxon>
        <taxon>Pseudomonadota</taxon>
        <taxon>Betaproteobacteria</taxon>
        <taxon>Burkholderiales</taxon>
        <taxon>Alcaligenaceae</taxon>
        <taxon>Bordetella</taxon>
    </lineage>
</organism>